<dbReference type="Pfam" id="PF12895">
    <property type="entry name" value="ANAPC3"/>
    <property type="match status" value="1"/>
</dbReference>
<keyword evidence="5" id="KW-1133">Transmembrane helix</keyword>
<dbReference type="AlphaFoldDB" id="A0A7W8DGX3"/>
<accession>A0A7W8DGX3</accession>
<dbReference type="Gene3D" id="1.25.40.10">
    <property type="entry name" value="Tetratricopeptide repeat domain"/>
    <property type="match status" value="1"/>
</dbReference>
<reference evidence="6 7" key="1">
    <citation type="submission" date="2020-08" db="EMBL/GenBank/DDBJ databases">
        <title>Genomic Encyclopedia of Type Strains, Phase IV (KMG-IV): sequencing the most valuable type-strain genomes for metagenomic binning, comparative biology and taxonomic classification.</title>
        <authorList>
            <person name="Goeker M."/>
        </authorList>
    </citation>
    <scope>NUCLEOTIDE SEQUENCE [LARGE SCALE GENOMIC DNA]</scope>
    <source>
        <strain evidence="6 7">DSM 22071</strain>
    </source>
</reference>
<feature type="repeat" description="TPR" evidence="3">
    <location>
        <begin position="247"/>
        <end position="280"/>
    </location>
</feature>
<evidence type="ECO:0000256" key="4">
    <source>
        <dbReference type="SAM" id="MobiDB-lite"/>
    </source>
</evidence>
<keyword evidence="5" id="KW-0472">Membrane</keyword>
<dbReference type="PANTHER" id="PTHR44943">
    <property type="entry name" value="CELLULOSE SYNTHASE OPERON PROTEIN C"/>
    <property type="match status" value="1"/>
</dbReference>
<feature type="region of interest" description="Disordered" evidence="4">
    <location>
        <begin position="130"/>
        <end position="169"/>
    </location>
</feature>
<organism evidence="6 7">
    <name type="scientific">Desulfurispira natronophila</name>
    <dbReference type="NCBI Taxonomy" id="682562"/>
    <lineage>
        <taxon>Bacteria</taxon>
        <taxon>Pseudomonadati</taxon>
        <taxon>Chrysiogenota</taxon>
        <taxon>Chrysiogenia</taxon>
        <taxon>Chrysiogenales</taxon>
        <taxon>Chrysiogenaceae</taxon>
        <taxon>Desulfurispira</taxon>
    </lineage>
</organism>
<dbReference type="InterPro" id="IPR051685">
    <property type="entry name" value="Ycf3/AcsC/BcsC/TPR_MFPF"/>
</dbReference>
<dbReference type="RefSeq" id="WP_183731440.1">
    <property type="nucleotide sequence ID" value="NZ_JACHID010000006.1"/>
</dbReference>
<dbReference type="PANTHER" id="PTHR44943:SF8">
    <property type="entry name" value="TPR REPEAT-CONTAINING PROTEIN MJ0263"/>
    <property type="match status" value="1"/>
</dbReference>
<dbReference type="GO" id="GO:0051301">
    <property type="term" value="P:cell division"/>
    <property type="evidence" value="ECO:0007669"/>
    <property type="project" value="InterPro"/>
</dbReference>
<feature type="transmembrane region" description="Helical" evidence="5">
    <location>
        <begin position="9"/>
        <end position="30"/>
    </location>
</feature>
<dbReference type="InterPro" id="IPR034706">
    <property type="entry name" value="CpoB"/>
</dbReference>
<dbReference type="SUPFAM" id="SSF48452">
    <property type="entry name" value="TPR-like"/>
    <property type="match status" value="1"/>
</dbReference>
<comment type="caution">
    <text evidence="6">The sequence shown here is derived from an EMBL/GenBank/DDBJ whole genome shotgun (WGS) entry which is preliminary data.</text>
</comment>
<evidence type="ECO:0000256" key="1">
    <source>
        <dbReference type="ARBA" id="ARBA00022737"/>
    </source>
</evidence>
<sequence length="296" mass="33608">MKQDGKYRILIRSLIMMTIFLFMTGCALKGDSGEQDPSRNPHNVPLQVQVDQLRMDVANLHRINQNLARENANMRQQLNNNTVNIDYLRNMVAPATAQLDAQQARNEALQEQISELQDEVELLGGKIEKAARAPRKDESQATLQPRLVTPPGQTPQQPAGRSELDFEDYTADPTPLYDQAMNFYRVGEFQQALIAFDQIHSNFPTSSVADNALYWIGEIYYAQADYSTAYDYFDRVIRQYPEGSKVPDAYLKKGFSLQRQGKYAEALDVLRHTAETYPDHSVLPLAEDMIQNIEGS</sequence>
<proteinExistence type="inferred from homology"/>
<dbReference type="InterPro" id="IPR014162">
    <property type="entry name" value="CpoB_C"/>
</dbReference>
<dbReference type="EMBL" id="JACHID010000006">
    <property type="protein sequence ID" value="MBB5021900.1"/>
    <property type="molecule type" value="Genomic_DNA"/>
</dbReference>
<dbReference type="InterPro" id="IPR011990">
    <property type="entry name" value="TPR-like_helical_dom_sf"/>
</dbReference>
<feature type="repeat" description="TPR" evidence="3">
    <location>
        <begin position="210"/>
        <end position="243"/>
    </location>
</feature>
<evidence type="ECO:0000256" key="3">
    <source>
        <dbReference type="PROSITE-ProRule" id="PRU00339"/>
    </source>
</evidence>
<keyword evidence="1" id="KW-0677">Repeat</keyword>
<gene>
    <name evidence="6" type="ORF">HNR37_001214</name>
</gene>
<keyword evidence="5" id="KW-0812">Transmembrane</keyword>
<dbReference type="Proteomes" id="UP000528322">
    <property type="component" value="Unassembled WGS sequence"/>
</dbReference>
<dbReference type="NCBIfam" id="TIGR02795">
    <property type="entry name" value="tol_pal_ybgF"/>
    <property type="match status" value="1"/>
</dbReference>
<name>A0A7W8DGX3_9BACT</name>
<evidence type="ECO:0000256" key="5">
    <source>
        <dbReference type="SAM" id="Phobius"/>
    </source>
</evidence>
<keyword evidence="2 3" id="KW-0802">TPR repeat</keyword>
<feature type="compositionally biased region" description="Low complexity" evidence="4">
    <location>
        <begin position="149"/>
        <end position="158"/>
    </location>
</feature>
<evidence type="ECO:0000313" key="6">
    <source>
        <dbReference type="EMBL" id="MBB5021900.1"/>
    </source>
</evidence>
<keyword evidence="7" id="KW-1185">Reference proteome</keyword>
<evidence type="ECO:0000256" key="2">
    <source>
        <dbReference type="ARBA" id="ARBA00022803"/>
    </source>
</evidence>
<dbReference type="PROSITE" id="PS50005">
    <property type="entry name" value="TPR"/>
    <property type="match status" value="2"/>
</dbReference>
<dbReference type="HAMAP" id="MF_02066">
    <property type="entry name" value="CpoB"/>
    <property type="match status" value="1"/>
</dbReference>
<feature type="compositionally biased region" description="Basic and acidic residues" evidence="4">
    <location>
        <begin position="130"/>
        <end position="139"/>
    </location>
</feature>
<dbReference type="PROSITE" id="PS51257">
    <property type="entry name" value="PROKAR_LIPOPROTEIN"/>
    <property type="match status" value="1"/>
</dbReference>
<protein>
    <submittedName>
        <fullName evidence="6">Tol-pal system protein YbgF</fullName>
    </submittedName>
</protein>
<dbReference type="InterPro" id="IPR019734">
    <property type="entry name" value="TPR_rpt"/>
</dbReference>
<dbReference type="SMART" id="SM00028">
    <property type="entry name" value="TPR"/>
    <property type="match status" value="3"/>
</dbReference>
<evidence type="ECO:0000313" key="7">
    <source>
        <dbReference type="Proteomes" id="UP000528322"/>
    </source>
</evidence>